<gene>
    <name evidence="1" type="ORF">IE53DRAFT_101658</name>
</gene>
<keyword evidence="2" id="KW-1185">Reference proteome</keyword>
<dbReference type="Proteomes" id="UP000245626">
    <property type="component" value="Unassembled WGS sequence"/>
</dbReference>
<name>A0ACD0NX03_9BASI</name>
<organism evidence="1 2">
    <name type="scientific">Violaceomyces palustris</name>
    <dbReference type="NCBI Taxonomy" id="1673888"/>
    <lineage>
        <taxon>Eukaryota</taxon>
        <taxon>Fungi</taxon>
        <taxon>Dikarya</taxon>
        <taxon>Basidiomycota</taxon>
        <taxon>Ustilaginomycotina</taxon>
        <taxon>Ustilaginomycetes</taxon>
        <taxon>Violaceomycetales</taxon>
        <taxon>Violaceomycetaceae</taxon>
        <taxon>Violaceomyces</taxon>
    </lineage>
</organism>
<accession>A0ACD0NX03</accession>
<protein>
    <submittedName>
        <fullName evidence="1">Uncharacterized protein</fullName>
    </submittedName>
</protein>
<sequence length="584" mass="60773">MGQQVTKEQSSDHSHHHPNGNGGHSHIGSGHGRRSSNSANVALAAVAGASSSSSSATSAPPPLPPHLSDKVTVDKGTLVPQGVYSGPQDYNQLVVRQAIVDRRLAPFCKGSDDEETYADQDYNSECPICFLYYPSPLNFSRCCHQPICSECFVQMKRADPNHTNPPSSEPRSCPFCVEPNFGVTYSSPRFLASEAGKRDAAPSDATQAADFAEMAIGTGGVSASRDPGKKRVLSPDDPEVITVDHVRPDWKEKLAHAEAAIARRANRRVIMRQVGDRLIPIGISSSRAGADLAAAGAGVLDGRVTINGPGGSIILQDGQMWPGSGAGTTGNRRRGRGSRSEPANAAASELAQFLRMSGGEDMEEIMLMEAMRLSLLEHEEQQRKAAEEAKRKAEQEQAGTGISGSAATAAATATGSSTAGASSRDAGSATSQAPPAQAPPKRNPTQMMEPAVLGISANMISELSELIDGAPPPTRPAGLETNLVDEELSKITGTSATPRGPTTNATQSSDPVPVLEPVASASSSSRDSNPSGHQQGQSEPSSTKAPPAASPPRSSFSATQSTSGSSQPPNPNNPFRKVAGGPET</sequence>
<reference evidence="1 2" key="1">
    <citation type="journal article" date="2018" name="Mol. Biol. Evol.">
        <title>Broad Genomic Sampling Reveals a Smut Pathogenic Ancestry of the Fungal Clade Ustilaginomycotina.</title>
        <authorList>
            <person name="Kijpornyongpan T."/>
            <person name="Mondo S.J."/>
            <person name="Barry K."/>
            <person name="Sandor L."/>
            <person name="Lee J."/>
            <person name="Lipzen A."/>
            <person name="Pangilinan J."/>
            <person name="LaButti K."/>
            <person name="Hainaut M."/>
            <person name="Henrissat B."/>
            <person name="Grigoriev I.V."/>
            <person name="Spatafora J.W."/>
            <person name="Aime M.C."/>
        </authorList>
    </citation>
    <scope>NUCLEOTIDE SEQUENCE [LARGE SCALE GENOMIC DNA]</scope>
    <source>
        <strain evidence="1 2">SA 807</strain>
    </source>
</reference>
<proteinExistence type="predicted"/>
<dbReference type="EMBL" id="KZ819944">
    <property type="protein sequence ID" value="PWN50329.1"/>
    <property type="molecule type" value="Genomic_DNA"/>
</dbReference>
<evidence type="ECO:0000313" key="2">
    <source>
        <dbReference type="Proteomes" id="UP000245626"/>
    </source>
</evidence>
<evidence type="ECO:0000313" key="1">
    <source>
        <dbReference type="EMBL" id="PWN50329.1"/>
    </source>
</evidence>